<evidence type="ECO:0000313" key="2">
    <source>
        <dbReference type="EMBL" id="PPR04762.1"/>
    </source>
</evidence>
<feature type="compositionally biased region" description="Basic and acidic residues" evidence="1">
    <location>
        <begin position="460"/>
        <end position="469"/>
    </location>
</feature>
<feature type="region of interest" description="Disordered" evidence="1">
    <location>
        <begin position="441"/>
        <end position="494"/>
    </location>
</feature>
<proteinExistence type="predicted"/>
<evidence type="ECO:0000256" key="1">
    <source>
        <dbReference type="SAM" id="MobiDB-lite"/>
    </source>
</evidence>
<gene>
    <name evidence="2" type="ORF">CVT26_012875</name>
</gene>
<dbReference type="InParanoid" id="A0A409YP27"/>
<protein>
    <submittedName>
        <fullName evidence="2">Uncharacterized protein</fullName>
    </submittedName>
</protein>
<dbReference type="AlphaFoldDB" id="A0A409YP27"/>
<feature type="compositionally biased region" description="Basic and acidic residues" evidence="1">
    <location>
        <begin position="484"/>
        <end position="494"/>
    </location>
</feature>
<dbReference type="EMBL" id="NHYE01000570">
    <property type="protein sequence ID" value="PPR04762.1"/>
    <property type="molecule type" value="Genomic_DNA"/>
</dbReference>
<reference evidence="2 3" key="1">
    <citation type="journal article" date="2018" name="Evol. Lett.">
        <title>Horizontal gene cluster transfer increased hallucinogenic mushroom diversity.</title>
        <authorList>
            <person name="Reynolds H.T."/>
            <person name="Vijayakumar V."/>
            <person name="Gluck-Thaler E."/>
            <person name="Korotkin H.B."/>
            <person name="Matheny P.B."/>
            <person name="Slot J.C."/>
        </authorList>
    </citation>
    <scope>NUCLEOTIDE SEQUENCE [LARGE SCALE GENOMIC DNA]</scope>
    <source>
        <strain evidence="2 3">SRW20</strain>
    </source>
</reference>
<comment type="caution">
    <text evidence="2">The sequence shown here is derived from an EMBL/GenBank/DDBJ whole genome shotgun (WGS) entry which is preliminary data.</text>
</comment>
<name>A0A409YP27_9AGAR</name>
<evidence type="ECO:0000313" key="3">
    <source>
        <dbReference type="Proteomes" id="UP000284706"/>
    </source>
</evidence>
<accession>A0A409YP27</accession>
<keyword evidence="3" id="KW-1185">Reference proteome</keyword>
<feature type="region of interest" description="Disordered" evidence="1">
    <location>
        <begin position="239"/>
        <end position="290"/>
    </location>
</feature>
<sequence length="494" mass="54341">MHNITPTDTNRVIQGESMNVGLDFSGAYYLGEGFALSYPSGLNGGLDFTQFHVRNRMYSTRIILIVPFQSDPPSSVPPPSSSELPALPLNIDTTWSEGNERQQLEEANYSASETAPYVVNFVNKGQIVHFSVPLSQPIGTHFHRPDPVVNHTGMNNASKGSFAPHHLTTIGHHAQNFLGTPFGKMSARNSGSFKYTGPGFNMDRAAHLRGEASQQIISNQIGAAGQRISSELSPVELHKAQAPNHGRRRPALDRSMQASSSSVRRKNIAQESNKISGKRKLHPVEDEDVSEQALVATQGRSKRHKMNPSLSPLQLSLRSLPSIPPRAYDNRGMVPPRAQVATASLTQPAQHIHGNYRLIRLSAPVQGAPLPYPLPPAPTWPPPPLQKPPSMQLPALTYPAGPALNIGIRAGKNPYFMSSRMRRGIESDEVPLAHPWIARVRQGESSESLPTTDMPDYSETEGRESEEKTVQPPVQDLEWGNLDLPRDWRRGDAW</sequence>
<dbReference type="Proteomes" id="UP000284706">
    <property type="component" value="Unassembled WGS sequence"/>
</dbReference>
<organism evidence="2 3">
    <name type="scientific">Gymnopilus dilepis</name>
    <dbReference type="NCBI Taxonomy" id="231916"/>
    <lineage>
        <taxon>Eukaryota</taxon>
        <taxon>Fungi</taxon>
        <taxon>Dikarya</taxon>
        <taxon>Basidiomycota</taxon>
        <taxon>Agaricomycotina</taxon>
        <taxon>Agaricomycetes</taxon>
        <taxon>Agaricomycetidae</taxon>
        <taxon>Agaricales</taxon>
        <taxon>Agaricineae</taxon>
        <taxon>Hymenogastraceae</taxon>
        <taxon>Gymnopilus</taxon>
    </lineage>
</organism>